<dbReference type="EMBL" id="CAJGYO010000007">
    <property type="protein sequence ID" value="CAD6245889.1"/>
    <property type="molecule type" value="Genomic_DNA"/>
</dbReference>
<dbReference type="AlphaFoldDB" id="A0A811PK99"/>
<dbReference type="Pfam" id="PF02780">
    <property type="entry name" value="Transketolase_C"/>
    <property type="match status" value="1"/>
</dbReference>
<feature type="domain" description="Transketolase-like pyrimidine-binding" evidence="6">
    <location>
        <begin position="1"/>
        <end position="133"/>
    </location>
</feature>
<sequence length="288" mass="31381">MDGSSCTGKRVGEYQGAYKISKGLLDKYGPDRVLDTPITEVINPQIDHHCPFISCQAGFTGIGVGAAYHGLRPIVEFMTFNFSMQCYAAWYAHVPGLKVLAPYSAEDARGLLKAAIRDPDPVVFLENELLYGESFPVSAEVLDSSFCLPIGKAKIERQGKDVTITAFSKMVGYALQAADILAKEGISAEVINLLSIRPLDRAAINASVRKTNRLVTVRRRLPSTWDCMSVVEDSFEYLDAPVERIAGADVPMPYAANLERMAVPQVDDIVRAAKRACYRAAVPMAATA</sequence>
<dbReference type="Proteomes" id="UP000604825">
    <property type="component" value="Unassembled WGS sequence"/>
</dbReference>
<keyword evidence="8" id="KW-1185">Reference proteome</keyword>
<dbReference type="PANTHER" id="PTHR11624:SF113">
    <property type="entry name" value="PYRUVATE DEHYDROGENASE E1 COMPONENT SUBUNIT BETA"/>
    <property type="match status" value="1"/>
</dbReference>
<dbReference type="Gene3D" id="3.40.50.970">
    <property type="match status" value="3"/>
</dbReference>
<dbReference type="OrthoDB" id="10266385at2759"/>
<dbReference type="FunFam" id="3.40.50.920:FF:000001">
    <property type="entry name" value="Pyruvate dehydrogenase E1 beta subunit"/>
    <property type="match status" value="1"/>
</dbReference>
<dbReference type="SMART" id="SM00861">
    <property type="entry name" value="Transket_pyr"/>
    <property type="match status" value="1"/>
</dbReference>
<dbReference type="EC" id="1.2.4.1" evidence="5"/>
<dbReference type="SUPFAM" id="SSF52922">
    <property type="entry name" value="TK C-terminal domain-like"/>
    <property type="match status" value="1"/>
</dbReference>
<dbReference type="InterPro" id="IPR005475">
    <property type="entry name" value="Transketolase-like_Pyr-bd"/>
</dbReference>
<gene>
    <name evidence="7" type="ORF">NCGR_LOCUS30173</name>
</gene>
<evidence type="ECO:0000256" key="4">
    <source>
        <dbReference type="ARBA" id="ARBA00023317"/>
    </source>
</evidence>
<keyword evidence="4 5" id="KW-0670">Pyruvate</keyword>
<accession>A0A811PK99</accession>
<protein>
    <recommendedName>
        <fullName evidence="5">Pyruvate dehydrogenase E1 component subunit beta</fullName>
        <ecNumber evidence="5">1.2.4.1</ecNumber>
    </recommendedName>
</protein>
<comment type="catalytic activity">
    <reaction evidence="5">
        <text>N(6)-[(R)-lipoyl]-L-lysyl-[protein] + pyruvate + H(+) = N(6)-[(R)-S(8)-acetyldihydrolipoyl]-L-lysyl-[protein] + CO2</text>
        <dbReference type="Rhea" id="RHEA:19189"/>
        <dbReference type="Rhea" id="RHEA-COMP:10474"/>
        <dbReference type="Rhea" id="RHEA-COMP:10478"/>
        <dbReference type="ChEBI" id="CHEBI:15361"/>
        <dbReference type="ChEBI" id="CHEBI:15378"/>
        <dbReference type="ChEBI" id="CHEBI:16526"/>
        <dbReference type="ChEBI" id="CHEBI:83099"/>
        <dbReference type="ChEBI" id="CHEBI:83111"/>
        <dbReference type="EC" id="1.2.4.1"/>
    </reaction>
</comment>
<dbReference type="InterPro" id="IPR027110">
    <property type="entry name" value="PDHB_mito-type"/>
</dbReference>
<evidence type="ECO:0000259" key="6">
    <source>
        <dbReference type="SMART" id="SM00861"/>
    </source>
</evidence>
<name>A0A811PK99_9POAL</name>
<dbReference type="SUPFAM" id="SSF52518">
    <property type="entry name" value="Thiamin diphosphate-binding fold (THDP-binding)"/>
    <property type="match status" value="1"/>
</dbReference>
<dbReference type="InterPro" id="IPR033248">
    <property type="entry name" value="Transketolase_C"/>
</dbReference>
<dbReference type="GO" id="GO:0004739">
    <property type="term" value="F:pyruvate dehydrogenase (acetyl-transferring) activity"/>
    <property type="evidence" value="ECO:0007669"/>
    <property type="project" value="UniProtKB-UniRule"/>
</dbReference>
<dbReference type="Pfam" id="PF02779">
    <property type="entry name" value="Transket_pyr"/>
    <property type="match status" value="1"/>
</dbReference>
<dbReference type="Gene3D" id="3.40.50.920">
    <property type="match status" value="1"/>
</dbReference>
<comment type="cofactor">
    <cofactor evidence="1 5">
        <name>thiamine diphosphate</name>
        <dbReference type="ChEBI" id="CHEBI:58937"/>
    </cofactor>
</comment>
<evidence type="ECO:0000256" key="3">
    <source>
        <dbReference type="ARBA" id="ARBA00023052"/>
    </source>
</evidence>
<keyword evidence="3 5" id="KW-0786">Thiamine pyrophosphate</keyword>
<evidence type="ECO:0000313" key="7">
    <source>
        <dbReference type="EMBL" id="CAD6245889.1"/>
    </source>
</evidence>
<dbReference type="InterPro" id="IPR009014">
    <property type="entry name" value="Transketo_C/PFOR_II"/>
</dbReference>
<dbReference type="InterPro" id="IPR029061">
    <property type="entry name" value="THDP-binding"/>
</dbReference>
<evidence type="ECO:0000313" key="8">
    <source>
        <dbReference type="Proteomes" id="UP000604825"/>
    </source>
</evidence>
<dbReference type="GO" id="GO:0006086">
    <property type="term" value="P:pyruvate decarboxylation to acetyl-CoA"/>
    <property type="evidence" value="ECO:0007669"/>
    <property type="project" value="InterPro"/>
</dbReference>
<comment type="caution">
    <text evidence="7">The sequence shown here is derived from an EMBL/GenBank/DDBJ whole genome shotgun (WGS) entry which is preliminary data.</text>
</comment>
<evidence type="ECO:0000256" key="1">
    <source>
        <dbReference type="ARBA" id="ARBA00001964"/>
    </source>
</evidence>
<proteinExistence type="predicted"/>
<comment type="function">
    <text evidence="5">The pyruvate dehydrogenase complex catalyzes the overall conversion of pyruvate to acetyl-CoA and CO2.</text>
</comment>
<evidence type="ECO:0000256" key="2">
    <source>
        <dbReference type="ARBA" id="ARBA00023002"/>
    </source>
</evidence>
<organism evidence="7 8">
    <name type="scientific">Miscanthus lutarioriparius</name>
    <dbReference type="NCBI Taxonomy" id="422564"/>
    <lineage>
        <taxon>Eukaryota</taxon>
        <taxon>Viridiplantae</taxon>
        <taxon>Streptophyta</taxon>
        <taxon>Embryophyta</taxon>
        <taxon>Tracheophyta</taxon>
        <taxon>Spermatophyta</taxon>
        <taxon>Magnoliopsida</taxon>
        <taxon>Liliopsida</taxon>
        <taxon>Poales</taxon>
        <taxon>Poaceae</taxon>
        <taxon>PACMAD clade</taxon>
        <taxon>Panicoideae</taxon>
        <taxon>Andropogonodae</taxon>
        <taxon>Andropogoneae</taxon>
        <taxon>Saccharinae</taxon>
        <taxon>Miscanthus</taxon>
    </lineage>
</organism>
<evidence type="ECO:0000256" key="5">
    <source>
        <dbReference type="RuleBase" id="RU364074"/>
    </source>
</evidence>
<reference evidence="7" key="1">
    <citation type="submission" date="2020-10" db="EMBL/GenBank/DDBJ databases">
        <authorList>
            <person name="Han B."/>
            <person name="Lu T."/>
            <person name="Zhao Q."/>
            <person name="Huang X."/>
            <person name="Zhao Y."/>
        </authorList>
    </citation>
    <scope>NUCLEOTIDE SEQUENCE</scope>
</reference>
<keyword evidence="2 5" id="KW-0560">Oxidoreductase</keyword>
<dbReference type="PANTHER" id="PTHR11624">
    <property type="entry name" value="DEHYDROGENASE RELATED"/>
    <property type="match status" value="1"/>
</dbReference>